<proteinExistence type="inferred from homology"/>
<dbReference type="Pfam" id="PF01529">
    <property type="entry name" value="DHHC"/>
    <property type="match status" value="1"/>
</dbReference>
<comment type="subcellular location">
    <subcellularLocation>
        <location evidence="1">Membrane</location>
        <topology evidence="1">Multi-pass membrane protein</topology>
    </subcellularLocation>
</comment>
<evidence type="ECO:0000256" key="3">
    <source>
        <dbReference type="ARBA" id="ARBA00022692"/>
    </source>
</evidence>
<evidence type="ECO:0000256" key="1">
    <source>
        <dbReference type="ARBA" id="ARBA00004141"/>
    </source>
</evidence>
<evidence type="ECO:0000256" key="5">
    <source>
        <dbReference type="ARBA" id="ARBA00023136"/>
    </source>
</evidence>
<dbReference type="PROSITE" id="PS50216">
    <property type="entry name" value="DHHC"/>
    <property type="match status" value="1"/>
</dbReference>
<evidence type="ECO:0000256" key="8">
    <source>
        <dbReference type="SAM" id="MobiDB-lite"/>
    </source>
</evidence>
<feature type="compositionally biased region" description="Basic and acidic residues" evidence="8">
    <location>
        <begin position="289"/>
        <end position="312"/>
    </location>
</feature>
<dbReference type="Proteomes" id="UP001150062">
    <property type="component" value="Unassembled WGS sequence"/>
</dbReference>
<evidence type="ECO:0000256" key="4">
    <source>
        <dbReference type="ARBA" id="ARBA00022989"/>
    </source>
</evidence>
<feature type="transmembrane region" description="Helical" evidence="7">
    <location>
        <begin position="218"/>
        <end position="242"/>
    </location>
</feature>
<name>A0ABQ8Y1T9_9EUKA</name>
<keyword evidence="2 7" id="KW-0808">Transferase</keyword>
<sequence>MFTKVVGPKPVLWVGKIVSYLFFSRNPIILIFYLSLVGSSLFKFFRDLYPMVIDSPVLGKVHAFVYIPIIFVLLVFSFLKAALTDPGTINKQNVELYLKLYPYDNQFFFPRECVTCKIMKPARSKHCKFLNKCVPRYDHYCSWLMNSIGEKNYRWFLLFLFSNSLMCCYGSYILFKFLYFQIEDEGLFTNTFYDEDGFEIETGFKFYLSFLVYFHRRALLLFLLAFIMGLVVVGFFLFQFLFIKSNITTNESYKKAWLQDYITNKSKQQRSGNLTNTNKKTSKKQRSSANKDQKKKNETRSEKKEKRKESLIKQKNNQQKKLQLDDYADILLKIDPNNINSYYNQGFWKNFLEIIFPLSTRKSNEIKQKKNK</sequence>
<evidence type="ECO:0000256" key="6">
    <source>
        <dbReference type="ARBA" id="ARBA00023315"/>
    </source>
</evidence>
<feature type="region of interest" description="Disordered" evidence="8">
    <location>
        <begin position="268"/>
        <end position="317"/>
    </location>
</feature>
<keyword evidence="5 7" id="KW-0472">Membrane</keyword>
<accession>A0ABQ8Y1T9</accession>
<evidence type="ECO:0000313" key="10">
    <source>
        <dbReference type="EMBL" id="KAJ6238807.1"/>
    </source>
</evidence>
<comment type="caution">
    <text evidence="10">The sequence shown here is derived from an EMBL/GenBank/DDBJ whole genome shotgun (WGS) entry which is preliminary data.</text>
</comment>
<evidence type="ECO:0000313" key="11">
    <source>
        <dbReference type="Proteomes" id="UP001150062"/>
    </source>
</evidence>
<dbReference type="PANTHER" id="PTHR22883">
    <property type="entry name" value="ZINC FINGER DHHC DOMAIN CONTAINING PROTEIN"/>
    <property type="match status" value="1"/>
</dbReference>
<feature type="transmembrane region" description="Helical" evidence="7">
    <location>
        <begin position="20"/>
        <end position="42"/>
    </location>
</feature>
<keyword evidence="4 7" id="KW-1133">Transmembrane helix</keyword>
<keyword evidence="11" id="KW-1185">Reference proteome</keyword>
<protein>
    <recommendedName>
        <fullName evidence="7">Palmitoyltransferase</fullName>
        <ecNumber evidence="7">2.3.1.225</ecNumber>
    </recommendedName>
</protein>
<comment type="domain">
    <text evidence="7">The DHHC domain is required for palmitoyltransferase activity.</text>
</comment>
<keyword evidence="3 7" id="KW-0812">Transmembrane</keyword>
<dbReference type="EC" id="2.3.1.225" evidence="7"/>
<evidence type="ECO:0000256" key="7">
    <source>
        <dbReference type="RuleBase" id="RU079119"/>
    </source>
</evidence>
<comment type="catalytic activity">
    <reaction evidence="7">
        <text>L-cysteinyl-[protein] + hexadecanoyl-CoA = S-hexadecanoyl-L-cysteinyl-[protein] + CoA</text>
        <dbReference type="Rhea" id="RHEA:36683"/>
        <dbReference type="Rhea" id="RHEA-COMP:10131"/>
        <dbReference type="Rhea" id="RHEA-COMP:11032"/>
        <dbReference type="ChEBI" id="CHEBI:29950"/>
        <dbReference type="ChEBI" id="CHEBI:57287"/>
        <dbReference type="ChEBI" id="CHEBI:57379"/>
        <dbReference type="ChEBI" id="CHEBI:74151"/>
        <dbReference type="EC" id="2.3.1.225"/>
    </reaction>
</comment>
<dbReference type="EMBL" id="JAOAOG010000232">
    <property type="protein sequence ID" value="KAJ6238807.1"/>
    <property type="molecule type" value="Genomic_DNA"/>
</dbReference>
<keyword evidence="6 7" id="KW-0012">Acyltransferase</keyword>
<comment type="similarity">
    <text evidence="7">Belongs to the DHHC palmitoyltransferase family.</text>
</comment>
<evidence type="ECO:0000259" key="9">
    <source>
        <dbReference type="Pfam" id="PF01529"/>
    </source>
</evidence>
<feature type="transmembrane region" description="Helical" evidence="7">
    <location>
        <begin position="153"/>
        <end position="175"/>
    </location>
</feature>
<evidence type="ECO:0000256" key="2">
    <source>
        <dbReference type="ARBA" id="ARBA00022679"/>
    </source>
</evidence>
<feature type="domain" description="Palmitoyltransferase DHHC" evidence="9">
    <location>
        <begin position="110"/>
        <end position="255"/>
    </location>
</feature>
<organism evidence="10 11">
    <name type="scientific">Anaeramoeba flamelloides</name>
    <dbReference type="NCBI Taxonomy" id="1746091"/>
    <lineage>
        <taxon>Eukaryota</taxon>
        <taxon>Metamonada</taxon>
        <taxon>Anaeramoebidae</taxon>
        <taxon>Anaeramoeba</taxon>
    </lineage>
</organism>
<feature type="transmembrane region" description="Helical" evidence="7">
    <location>
        <begin position="63"/>
        <end position="83"/>
    </location>
</feature>
<dbReference type="InterPro" id="IPR001594">
    <property type="entry name" value="Palmitoyltrfase_DHHC"/>
</dbReference>
<gene>
    <name evidence="10" type="ORF">M0813_26036</name>
</gene>
<dbReference type="InterPro" id="IPR039859">
    <property type="entry name" value="PFA4/ZDH16/20/ERF2-like"/>
</dbReference>
<reference evidence="10" key="1">
    <citation type="submission" date="2022-08" db="EMBL/GenBank/DDBJ databases">
        <title>Novel sulfate-reducing endosymbionts in the free-living metamonad Anaeramoeba.</title>
        <authorList>
            <person name="Jerlstrom-Hultqvist J."/>
            <person name="Cepicka I."/>
            <person name="Gallot-Lavallee L."/>
            <person name="Salas-Leiva D."/>
            <person name="Curtis B.A."/>
            <person name="Zahonova K."/>
            <person name="Pipaliya S."/>
            <person name="Dacks J."/>
            <person name="Roger A.J."/>
        </authorList>
    </citation>
    <scope>NUCLEOTIDE SEQUENCE</scope>
    <source>
        <strain evidence="10">Schooner1</strain>
    </source>
</reference>